<dbReference type="InterPro" id="IPR024607">
    <property type="entry name" value="Sulfatase_CS"/>
</dbReference>
<organism evidence="10 11">
    <name type="scientific">Novosphingobium flavum</name>
    <dbReference type="NCBI Taxonomy" id="1778672"/>
    <lineage>
        <taxon>Bacteria</taxon>
        <taxon>Pseudomonadati</taxon>
        <taxon>Pseudomonadota</taxon>
        <taxon>Alphaproteobacteria</taxon>
        <taxon>Sphingomonadales</taxon>
        <taxon>Sphingomonadaceae</taxon>
        <taxon>Novosphingobium</taxon>
    </lineage>
</organism>
<dbReference type="PROSITE" id="PS00523">
    <property type="entry name" value="SULFATASE_1"/>
    <property type="match status" value="1"/>
</dbReference>
<dbReference type="Pfam" id="PF00884">
    <property type="entry name" value="Sulfatase"/>
    <property type="match status" value="1"/>
</dbReference>
<feature type="domain" description="Sulfatase N-terminal" evidence="9">
    <location>
        <begin position="44"/>
        <end position="386"/>
    </location>
</feature>
<dbReference type="InterPro" id="IPR017850">
    <property type="entry name" value="Alkaline_phosphatase_core_sf"/>
</dbReference>
<protein>
    <submittedName>
        <fullName evidence="10">Sulfatase</fullName>
    </submittedName>
</protein>
<evidence type="ECO:0000256" key="5">
    <source>
        <dbReference type="ARBA" id="ARBA00022801"/>
    </source>
</evidence>
<feature type="chain" id="PRO_5031043933" evidence="8">
    <location>
        <begin position="25"/>
        <end position="576"/>
    </location>
</feature>
<evidence type="ECO:0000256" key="4">
    <source>
        <dbReference type="ARBA" id="ARBA00022729"/>
    </source>
</evidence>
<gene>
    <name evidence="10" type="ORF">H7F51_07715</name>
</gene>
<keyword evidence="11" id="KW-1185">Reference proteome</keyword>
<accession>A0A7X1FR28</accession>
<evidence type="ECO:0000313" key="10">
    <source>
        <dbReference type="EMBL" id="MBC2665404.1"/>
    </source>
</evidence>
<comment type="cofactor">
    <cofactor evidence="1">
        <name>Ca(2+)</name>
        <dbReference type="ChEBI" id="CHEBI:29108"/>
    </cofactor>
</comment>
<dbReference type="EMBL" id="JACLAW010000005">
    <property type="protein sequence ID" value="MBC2665404.1"/>
    <property type="molecule type" value="Genomic_DNA"/>
</dbReference>
<dbReference type="PANTHER" id="PTHR42693:SF42">
    <property type="entry name" value="ARYLSULFATASE G"/>
    <property type="match status" value="1"/>
</dbReference>
<evidence type="ECO:0000256" key="8">
    <source>
        <dbReference type="SAM" id="SignalP"/>
    </source>
</evidence>
<reference evidence="10 11" key="1">
    <citation type="submission" date="2020-08" db="EMBL/GenBank/DDBJ databases">
        <title>The genome sequence of type strain Novosphingobium flavum NBRC 111647.</title>
        <authorList>
            <person name="Liu Y."/>
        </authorList>
    </citation>
    <scope>NUCLEOTIDE SEQUENCE [LARGE SCALE GENOMIC DNA]</scope>
    <source>
        <strain evidence="10 11">NBRC 111647</strain>
    </source>
</reference>
<dbReference type="InterPro" id="IPR000917">
    <property type="entry name" value="Sulfatase_N"/>
</dbReference>
<dbReference type="AlphaFoldDB" id="A0A7X1FR28"/>
<keyword evidence="6" id="KW-0106">Calcium</keyword>
<comment type="caution">
    <text evidence="10">The sequence shown here is derived from an EMBL/GenBank/DDBJ whole genome shotgun (WGS) entry which is preliminary data.</text>
</comment>
<dbReference type="RefSeq" id="WP_185663668.1">
    <property type="nucleotide sequence ID" value="NZ_JACLAW010000005.1"/>
</dbReference>
<dbReference type="SUPFAM" id="SSF53649">
    <property type="entry name" value="Alkaline phosphatase-like"/>
    <property type="match status" value="1"/>
</dbReference>
<dbReference type="Proteomes" id="UP000566813">
    <property type="component" value="Unassembled WGS sequence"/>
</dbReference>
<dbReference type="GO" id="GO:0046872">
    <property type="term" value="F:metal ion binding"/>
    <property type="evidence" value="ECO:0007669"/>
    <property type="project" value="UniProtKB-KW"/>
</dbReference>
<name>A0A7X1FR28_9SPHN</name>
<evidence type="ECO:0000256" key="3">
    <source>
        <dbReference type="ARBA" id="ARBA00022723"/>
    </source>
</evidence>
<feature type="compositionally biased region" description="Basic and acidic residues" evidence="7">
    <location>
        <begin position="531"/>
        <end position="548"/>
    </location>
</feature>
<keyword evidence="5" id="KW-0378">Hydrolase</keyword>
<dbReference type="GO" id="GO:0004065">
    <property type="term" value="F:arylsulfatase activity"/>
    <property type="evidence" value="ECO:0007669"/>
    <property type="project" value="TreeGrafter"/>
</dbReference>
<feature type="region of interest" description="Disordered" evidence="7">
    <location>
        <begin position="531"/>
        <end position="576"/>
    </location>
</feature>
<evidence type="ECO:0000259" key="9">
    <source>
        <dbReference type="Pfam" id="PF00884"/>
    </source>
</evidence>
<keyword evidence="3" id="KW-0479">Metal-binding</keyword>
<keyword evidence="4 8" id="KW-0732">Signal</keyword>
<dbReference type="Gene3D" id="3.40.720.10">
    <property type="entry name" value="Alkaline Phosphatase, subunit A"/>
    <property type="match status" value="1"/>
</dbReference>
<feature type="signal peptide" evidence="8">
    <location>
        <begin position="1"/>
        <end position="24"/>
    </location>
</feature>
<evidence type="ECO:0000256" key="7">
    <source>
        <dbReference type="SAM" id="MobiDB-lite"/>
    </source>
</evidence>
<dbReference type="InterPro" id="IPR050738">
    <property type="entry name" value="Sulfatase"/>
</dbReference>
<dbReference type="CDD" id="cd16031">
    <property type="entry name" value="G6S_like"/>
    <property type="match status" value="1"/>
</dbReference>
<proteinExistence type="inferred from homology"/>
<evidence type="ECO:0000256" key="1">
    <source>
        <dbReference type="ARBA" id="ARBA00001913"/>
    </source>
</evidence>
<evidence type="ECO:0000256" key="2">
    <source>
        <dbReference type="ARBA" id="ARBA00008779"/>
    </source>
</evidence>
<sequence length="576" mass="64345">MPAIRQIALAGAAVIAALGQPLAAADKPAKPEYNGTATPLQRPRNVIFILLDDLRFDGMGFLQPGLKTPNIDKLAKGGTYFPNTVTTSSLCSPSRATILTGMTARNHGIVDNNNSSEEGLTFFPRYLQQAGYQTAFMGKWHMGNDTDAPRPGFDKWISFKGQGHYYPTTDLPPAAIAAGKVNQLNVDGKEVPQKGYITDELTDYALNWLDKERDAKKPFFLYLSHKAVHSDPLPPPRYAHQYDGVDFRIPASAANTPENYAGKPMWVFNQRNTWHGIDFFYNSDMKMTEYLRYYYATLSAVDDSVGRIMAWLKKNNMEKDTLVVFTADNGFQIGDHGLIDKRTAYEPSVRVPMVMYEPGTVPAGTVNTGLLRVLDYAPTFLDMAGAPRPPQFEGKSAWPLINGTVKAADWKAPDFIYEYYWEWSFPMTPGTFAIRRGNLKYIQYYGIYDRDELYDLSKDPDEMRNLIDDPAYVESKVELRKALYAQLADRNGRHVIPYTERDSRGIVRRNRAGTGAAPFPDDWLVEPNRADRLDDLRPDSRAKNEAHAAGRSLINAPVLGQGSNVVPAQEGAAPGK</sequence>
<evidence type="ECO:0000256" key="6">
    <source>
        <dbReference type="ARBA" id="ARBA00022837"/>
    </source>
</evidence>
<comment type="similarity">
    <text evidence="2">Belongs to the sulfatase family.</text>
</comment>
<evidence type="ECO:0000313" key="11">
    <source>
        <dbReference type="Proteomes" id="UP000566813"/>
    </source>
</evidence>
<dbReference type="PANTHER" id="PTHR42693">
    <property type="entry name" value="ARYLSULFATASE FAMILY MEMBER"/>
    <property type="match status" value="1"/>
</dbReference>